<dbReference type="Gene3D" id="3.40.50.11040">
    <property type="match status" value="1"/>
</dbReference>
<dbReference type="InterPro" id="IPR013562">
    <property type="entry name" value="TmcA/NAT10_N"/>
</dbReference>
<dbReference type="PANTHER" id="PTHR10925:SF5">
    <property type="entry name" value="RNA CYTIDINE ACETYLTRANSFERASE"/>
    <property type="match status" value="1"/>
</dbReference>
<organism evidence="7 9">
    <name type="scientific">Zhongshania aliphaticivorans</name>
    <dbReference type="NCBI Taxonomy" id="1470434"/>
    <lineage>
        <taxon>Bacteria</taxon>
        <taxon>Pseudomonadati</taxon>
        <taxon>Pseudomonadota</taxon>
        <taxon>Gammaproteobacteria</taxon>
        <taxon>Cellvibrionales</taxon>
        <taxon>Spongiibacteraceae</taxon>
        <taxon>Zhongshania</taxon>
    </lineage>
</organism>
<evidence type="ECO:0000313" key="10">
    <source>
        <dbReference type="Proteomes" id="UP000439591"/>
    </source>
</evidence>
<dbReference type="EMBL" id="CACSIK010000001">
    <property type="protein sequence ID" value="CAA0089755.1"/>
    <property type="molecule type" value="Genomic_DNA"/>
</dbReference>
<accession>A0A5S9NH81</accession>
<dbReference type="Pfam" id="PF05127">
    <property type="entry name" value="NAT10_TcmA_helicase"/>
    <property type="match status" value="1"/>
</dbReference>
<dbReference type="GO" id="GO:0008033">
    <property type="term" value="P:tRNA processing"/>
    <property type="evidence" value="ECO:0007669"/>
    <property type="project" value="UniProtKB-KW"/>
</dbReference>
<dbReference type="SUPFAM" id="SSF52540">
    <property type="entry name" value="P-loop containing nucleoside triphosphate hydrolases"/>
    <property type="match status" value="1"/>
</dbReference>
<gene>
    <name evidence="7" type="primary">tmcA</name>
    <name evidence="7" type="ORF">IHBHHGIJ_01852</name>
    <name evidence="8" type="ORF">KFEGEMFD_01454</name>
</gene>
<evidence type="ECO:0000313" key="7">
    <source>
        <dbReference type="EMBL" id="CAA0089755.1"/>
    </source>
</evidence>
<dbReference type="SUPFAM" id="SSF55729">
    <property type="entry name" value="Acyl-CoA N-acyltransferases (Nat)"/>
    <property type="match status" value="1"/>
</dbReference>
<dbReference type="GO" id="GO:0005524">
    <property type="term" value="F:ATP binding"/>
    <property type="evidence" value="ECO:0007669"/>
    <property type="project" value="UniProtKB-KW"/>
</dbReference>
<keyword evidence="1 7" id="KW-0808">Transferase</keyword>
<protein>
    <submittedName>
        <fullName evidence="7">tRNA(Met) cytidine acetyltransferase TmcA</fullName>
        <ecNumber evidence="7">2.3.1.193</ecNumber>
    </submittedName>
</protein>
<dbReference type="AlphaFoldDB" id="A0A5S9NH81"/>
<evidence type="ECO:0000256" key="1">
    <source>
        <dbReference type="ARBA" id="ARBA00022679"/>
    </source>
</evidence>
<evidence type="ECO:0000256" key="5">
    <source>
        <dbReference type="ARBA" id="ARBA00023315"/>
    </source>
</evidence>
<dbReference type="InterPro" id="IPR038321">
    <property type="entry name" value="TmcA_C_sf"/>
</dbReference>
<dbReference type="Gene3D" id="3.40.50.300">
    <property type="entry name" value="P-loop containing nucleotide triphosphate hydrolases"/>
    <property type="match status" value="1"/>
</dbReference>
<evidence type="ECO:0000256" key="3">
    <source>
        <dbReference type="ARBA" id="ARBA00022741"/>
    </source>
</evidence>
<proteinExistence type="predicted"/>
<evidence type="ECO:0000256" key="2">
    <source>
        <dbReference type="ARBA" id="ARBA00022694"/>
    </source>
</evidence>
<dbReference type="CDD" id="cd04301">
    <property type="entry name" value="NAT_SF"/>
    <property type="match status" value="1"/>
</dbReference>
<dbReference type="PANTHER" id="PTHR10925">
    <property type="entry name" value="N-ACETYLTRANSFERASE 10"/>
    <property type="match status" value="1"/>
</dbReference>
<dbReference type="InterPro" id="IPR032672">
    <property type="entry name" value="TmcA/NAT10/Kre33"/>
</dbReference>
<dbReference type="InterPro" id="IPR007807">
    <property type="entry name" value="TcmA/NAT10_helicase"/>
</dbReference>
<evidence type="ECO:0000313" key="9">
    <source>
        <dbReference type="Proteomes" id="UP000435877"/>
    </source>
</evidence>
<dbReference type="Proteomes" id="UP000439591">
    <property type="component" value="Unassembled WGS sequence"/>
</dbReference>
<dbReference type="InterPro" id="IPR016181">
    <property type="entry name" value="Acyl_CoA_acyltransferase"/>
</dbReference>
<dbReference type="InterPro" id="IPR027417">
    <property type="entry name" value="P-loop_NTPase"/>
</dbReference>
<dbReference type="Gene3D" id="1.20.120.890">
    <property type="entry name" value="tRNA(Met) cytidine acetyltransferase, tail domain"/>
    <property type="match status" value="1"/>
</dbReference>
<dbReference type="Gene3D" id="3.40.630.30">
    <property type="match status" value="1"/>
</dbReference>
<dbReference type="GO" id="GO:1990883">
    <property type="term" value="F:18S rRNA cytidine N-acetyltransferase activity"/>
    <property type="evidence" value="ECO:0007669"/>
    <property type="project" value="TreeGrafter"/>
</dbReference>
<evidence type="ECO:0000313" key="8">
    <source>
        <dbReference type="EMBL" id="CAA0096726.1"/>
    </source>
</evidence>
<reference evidence="9 10" key="1">
    <citation type="submission" date="2019-11" db="EMBL/GenBank/DDBJ databases">
        <authorList>
            <person name="Holert J."/>
        </authorList>
    </citation>
    <scope>NUCLEOTIDE SEQUENCE [LARGE SCALE GENOMIC DNA]</scope>
    <source>
        <strain evidence="8">BC3_2A</strain>
        <strain evidence="7">SB11_1A</strain>
    </source>
</reference>
<dbReference type="OrthoDB" id="5578851at2"/>
<dbReference type="Proteomes" id="UP000435877">
    <property type="component" value="Unassembled WGS sequence"/>
</dbReference>
<dbReference type="InterPro" id="IPR000182">
    <property type="entry name" value="GNAT_dom"/>
</dbReference>
<evidence type="ECO:0000256" key="4">
    <source>
        <dbReference type="ARBA" id="ARBA00022840"/>
    </source>
</evidence>
<dbReference type="Pfam" id="PF13718">
    <property type="entry name" value="GNAT_acetyltr_2"/>
    <property type="match status" value="1"/>
</dbReference>
<sequence>MSSAGSLGDFLQKLREVGEHNGHRYLLFLSGSQSWANEQIARLALQDSESLLVSEDSIGCVNPKNAKRQLGKEFRSVIINAYTSQSVDDYLAAAGTLMAGGVLIVICPEFSQWPGYFQSNSEHIKDNKESFFIQRLLSKVPMAEGVYHLNENSFLSQLPQLRLPNKQACWQTILPNQDQQAAVSAIVKVVKGRSWRPLVIRSDRGRGKSSSLGIAVAKLFEMGACSRVAITAPGIDSVHAAFRHVQRLLPQGKSVDNCFTYHHAILKFLPACELAASGEWDLVLVDEAAALPVTLLHRLLRRYPRLVFSTTVHGYEGSGRGFDIRFKDILQKERPQWRRCELRIPVRWSNTDPLEAWLNSAFLLNAEPIAEPAGEDVQVRILEPDCLKDEDILSQVFGLLVQAHYQTSPRDLQYLVDLSCVVIVAESRGIIVGVCQLLPEGELALELAKAVACGKRRPLGHLVAQRLTHLSGNTRYARLPSYRVNRIAVAAAFRRRGVGGRLLDFATTYAQQQKAAFLSSSFAATADVVSFWQKSGFTSLWLGSRRDSSSGAYSLIVGKGIGCELETGFTNLHAQFRVDIPLTVRNVHSHLDAETLMALLEGDYSGDGLSERDLNNVRRYCVQELIFEQAVASLIRICVHINFRSSVGAELAFELLLFGHDWSSIASQYKLAGRAEVEQQLRCVINQALIKYDELEEI</sequence>
<feature type="domain" description="N-acetyltransferase" evidence="6">
    <location>
        <begin position="421"/>
        <end position="560"/>
    </location>
</feature>
<dbReference type="EMBL" id="CACSIM010000002">
    <property type="protein sequence ID" value="CAA0096726.1"/>
    <property type="molecule type" value="Genomic_DNA"/>
</dbReference>
<dbReference type="GO" id="GO:0000049">
    <property type="term" value="F:tRNA binding"/>
    <property type="evidence" value="ECO:0007669"/>
    <property type="project" value="TreeGrafter"/>
</dbReference>
<evidence type="ECO:0000259" key="6">
    <source>
        <dbReference type="PROSITE" id="PS51186"/>
    </source>
</evidence>
<name>A0A5S9NH81_9GAMM</name>
<keyword evidence="4" id="KW-0067">ATP-binding</keyword>
<keyword evidence="2" id="KW-0819">tRNA processing</keyword>
<dbReference type="GO" id="GO:1904812">
    <property type="term" value="P:rRNA acetylation involved in maturation of SSU-rRNA"/>
    <property type="evidence" value="ECO:0007669"/>
    <property type="project" value="TreeGrafter"/>
</dbReference>
<keyword evidence="3" id="KW-0547">Nucleotide-binding</keyword>
<keyword evidence="9" id="KW-1185">Reference proteome</keyword>
<dbReference type="RefSeq" id="WP_159268466.1">
    <property type="nucleotide sequence ID" value="NZ_CACSIK010000001.1"/>
</dbReference>
<keyword evidence="5 7" id="KW-0012">Acyltransferase</keyword>
<dbReference type="EC" id="2.3.1.193" evidence="7"/>
<dbReference type="PROSITE" id="PS51186">
    <property type="entry name" value="GNAT"/>
    <property type="match status" value="1"/>
</dbReference>
<dbReference type="Pfam" id="PF08351">
    <property type="entry name" value="TmcA_N"/>
    <property type="match status" value="1"/>
</dbReference>